<feature type="transmembrane region" description="Helical" evidence="6">
    <location>
        <begin position="84"/>
        <end position="102"/>
    </location>
</feature>
<dbReference type="InterPro" id="IPR004670">
    <property type="entry name" value="NhaA"/>
</dbReference>
<name>A0A399RIT7_9PROT</name>
<sequence>MTGETVANAKSEFGAAKPLAPIVQRLILPAVQFQQTAFAGGAVLLLATIVALAWSNSPWAGAYFSIWQTPVAIQVGDFEFSKPLLLWVNDALMAIFFFVIGLEIKREVLAGELSNPRNAILPLIAAAGGIVVPALVYTGVVLWAGGGEDAIRGWGVPAATDIAFSLGALSILGTRVPISAKVFLTTFAIADDIGATLIIAIFYSGVVNWIALGWAAAALAVMLAGNRLGFRATTFYALLSLTVWFAFLKSGVHPTIAGFLSAFAIPSYRRIEPRAFLESSRSTLDAFERSIVDPIAQYQEKASQAQESHFASVERSARLVQTPLQRLESALHPWVAFVILPVFALANAGVVLPSSPALIGTLISHPVTLGVFAGLVLGKPIGIFGATMIASKTGWFELPKNLSPRHIMGLSFLGGIGFTMSIFIASVGFGSGHGGGHGAGHFDAAIEAPGQDYSNHAGSPGEASAAKLGILLGSLTAGAAGIALLAHGGRRRTDTVELNREGAVA</sequence>
<protein>
    <recommendedName>
        <fullName evidence="6">Na(+)/H(+) antiporter NhaA</fullName>
    </recommendedName>
    <alternativeName>
        <fullName evidence="6">Sodium/proton antiporter NhaA</fullName>
    </alternativeName>
</protein>
<dbReference type="InterPro" id="IPR023171">
    <property type="entry name" value="Na/H_antiporter_dom_sf"/>
</dbReference>
<accession>A0A399RIT7</accession>
<comment type="subcellular location">
    <subcellularLocation>
        <location evidence="1">Cell inner membrane</location>
        <topology evidence="1">Multi-pass membrane protein</topology>
    </subcellularLocation>
    <subcellularLocation>
        <location evidence="6">Cell membrane</location>
        <topology evidence="6">Multi-pass membrane protein</topology>
    </subcellularLocation>
</comment>
<gene>
    <name evidence="6 7" type="primary">nhaA</name>
    <name evidence="7" type="ORF">D1223_07465</name>
</gene>
<keyword evidence="6" id="KW-0406">Ion transport</keyword>
<comment type="similarity">
    <text evidence="6">Belongs to the NhaA Na(+)/H(+) (TC 2.A.33) antiporter family.</text>
</comment>
<feature type="transmembrane region" description="Helical" evidence="6">
    <location>
        <begin position="232"/>
        <end position="248"/>
    </location>
</feature>
<dbReference type="GO" id="GO:0005886">
    <property type="term" value="C:plasma membrane"/>
    <property type="evidence" value="ECO:0007669"/>
    <property type="project" value="UniProtKB-SubCell"/>
</dbReference>
<dbReference type="NCBIfam" id="TIGR00773">
    <property type="entry name" value="NhaA"/>
    <property type="match status" value="1"/>
</dbReference>
<dbReference type="Proteomes" id="UP000266385">
    <property type="component" value="Unassembled WGS sequence"/>
</dbReference>
<reference evidence="7 8" key="1">
    <citation type="submission" date="2018-08" db="EMBL/GenBank/DDBJ databases">
        <title>Henriciella mobilis sp. nov., isolated from seawater.</title>
        <authorList>
            <person name="Cheng H."/>
            <person name="Wu Y.-H."/>
            <person name="Xu X.-W."/>
            <person name="Guo L.-L."/>
        </authorList>
    </citation>
    <scope>NUCLEOTIDE SEQUENCE [LARGE SCALE GENOMIC DNA]</scope>
    <source>
        <strain evidence="7 8">JN25</strain>
    </source>
</reference>
<feature type="transmembrane region" description="Helical" evidence="6">
    <location>
        <begin position="410"/>
        <end position="429"/>
    </location>
</feature>
<dbReference type="PANTHER" id="PTHR30341:SF0">
    <property type="entry name" value="NA(+)_H(+) ANTIPORTER NHAA"/>
    <property type="match status" value="1"/>
</dbReference>
<proteinExistence type="inferred from homology"/>
<keyword evidence="4 6" id="KW-1133">Transmembrane helix</keyword>
<evidence type="ECO:0000256" key="4">
    <source>
        <dbReference type="ARBA" id="ARBA00022989"/>
    </source>
</evidence>
<evidence type="ECO:0000256" key="3">
    <source>
        <dbReference type="ARBA" id="ARBA00022692"/>
    </source>
</evidence>
<evidence type="ECO:0000313" key="8">
    <source>
        <dbReference type="Proteomes" id="UP000266385"/>
    </source>
</evidence>
<dbReference type="GO" id="GO:0006885">
    <property type="term" value="P:regulation of pH"/>
    <property type="evidence" value="ECO:0007669"/>
    <property type="project" value="UniProtKB-UniRule"/>
</dbReference>
<dbReference type="OrthoDB" id="9808135at2"/>
<evidence type="ECO:0000256" key="2">
    <source>
        <dbReference type="ARBA" id="ARBA00022475"/>
    </source>
</evidence>
<feature type="transmembrane region" description="Helical" evidence="6">
    <location>
        <begin position="334"/>
        <end position="355"/>
    </location>
</feature>
<feature type="transmembrane region" description="Helical" evidence="6">
    <location>
        <begin position="151"/>
        <end position="172"/>
    </location>
</feature>
<keyword evidence="5 6" id="KW-0472">Membrane</keyword>
<dbReference type="HAMAP" id="MF_01844">
    <property type="entry name" value="NhaA"/>
    <property type="match status" value="1"/>
</dbReference>
<feature type="transmembrane region" description="Helical" evidence="6">
    <location>
        <begin position="367"/>
        <end position="389"/>
    </location>
</feature>
<comment type="function">
    <text evidence="6">Na(+)/H(+) antiporter that extrudes sodium in exchange for external protons.</text>
</comment>
<dbReference type="GO" id="GO:0015385">
    <property type="term" value="F:sodium:proton antiporter activity"/>
    <property type="evidence" value="ECO:0007669"/>
    <property type="project" value="UniProtKB-UniRule"/>
</dbReference>
<feature type="transmembrane region" description="Helical" evidence="6">
    <location>
        <begin position="468"/>
        <end position="486"/>
    </location>
</feature>
<dbReference type="PANTHER" id="PTHR30341">
    <property type="entry name" value="SODIUM ION/PROTON ANTIPORTER NHAA-RELATED"/>
    <property type="match status" value="1"/>
</dbReference>
<dbReference type="Gene3D" id="1.20.1530.10">
    <property type="entry name" value="Na+/H+ antiporter like domain"/>
    <property type="match status" value="1"/>
</dbReference>
<keyword evidence="6" id="KW-0813">Transport</keyword>
<keyword evidence="8" id="KW-1185">Reference proteome</keyword>
<feature type="transmembrane region" description="Helical" evidence="6">
    <location>
        <begin position="123"/>
        <end position="145"/>
    </location>
</feature>
<organism evidence="7 8">
    <name type="scientific">Henriciella mobilis</name>
    <dbReference type="NCBI Taxonomy" id="2305467"/>
    <lineage>
        <taxon>Bacteria</taxon>
        <taxon>Pseudomonadati</taxon>
        <taxon>Pseudomonadota</taxon>
        <taxon>Alphaproteobacteria</taxon>
        <taxon>Hyphomonadales</taxon>
        <taxon>Hyphomonadaceae</taxon>
        <taxon>Henriciella</taxon>
    </lineage>
</organism>
<feature type="transmembrane region" description="Helical" evidence="6">
    <location>
        <begin position="36"/>
        <end position="54"/>
    </location>
</feature>
<comment type="catalytic activity">
    <reaction evidence="6">
        <text>Na(+)(in) + 2 H(+)(out) = Na(+)(out) + 2 H(+)(in)</text>
        <dbReference type="Rhea" id="RHEA:29251"/>
        <dbReference type="ChEBI" id="CHEBI:15378"/>
        <dbReference type="ChEBI" id="CHEBI:29101"/>
    </reaction>
</comment>
<dbReference type="EMBL" id="QWFX01000006">
    <property type="protein sequence ID" value="RIJ30463.1"/>
    <property type="molecule type" value="Genomic_DNA"/>
</dbReference>
<dbReference type="RefSeq" id="WP_112061560.1">
    <property type="nucleotide sequence ID" value="NZ_QWFX01000006.1"/>
</dbReference>
<evidence type="ECO:0000313" key="7">
    <source>
        <dbReference type="EMBL" id="RIJ30463.1"/>
    </source>
</evidence>
<keyword evidence="2 6" id="KW-1003">Cell membrane</keyword>
<keyword evidence="6" id="KW-0739">Sodium transport</keyword>
<evidence type="ECO:0000256" key="6">
    <source>
        <dbReference type="HAMAP-Rule" id="MF_01844"/>
    </source>
</evidence>
<keyword evidence="6" id="KW-0915">Sodium</keyword>
<evidence type="ECO:0000256" key="1">
    <source>
        <dbReference type="ARBA" id="ARBA00004429"/>
    </source>
</evidence>
<comment type="caution">
    <text evidence="7">The sequence shown here is derived from an EMBL/GenBank/DDBJ whole genome shotgun (WGS) entry which is preliminary data.</text>
</comment>
<dbReference type="Pfam" id="PF06965">
    <property type="entry name" value="Na_H_antiport_1"/>
    <property type="match status" value="1"/>
</dbReference>
<keyword evidence="3 6" id="KW-0812">Transmembrane</keyword>
<evidence type="ECO:0000256" key="5">
    <source>
        <dbReference type="ARBA" id="ARBA00023136"/>
    </source>
</evidence>
<dbReference type="AlphaFoldDB" id="A0A399RIT7"/>
<keyword evidence="6" id="KW-0050">Antiport</keyword>